<proteinExistence type="predicted"/>
<dbReference type="RefSeq" id="WP_151574243.1">
    <property type="nucleotide sequence ID" value="NZ_WBOT01000003.1"/>
</dbReference>
<accession>A0A7V7UXQ3</accession>
<dbReference type="EMBL" id="WBOT01000003">
    <property type="protein sequence ID" value="KAB2332863.1"/>
    <property type="molecule type" value="Genomic_DNA"/>
</dbReference>
<comment type="caution">
    <text evidence="1">The sequence shown here is derived from an EMBL/GenBank/DDBJ whole genome shotgun (WGS) entry which is preliminary data.</text>
</comment>
<reference evidence="1 2" key="1">
    <citation type="journal article" date="2014" name="Arch. Microbiol.">
        <title>Bacillus mesophilum sp. nov., strain IITR-54T, a novel 4-chlorobiphenyl dechlorinating bacterium.</title>
        <authorList>
            <person name="Manickam N."/>
            <person name="Singh N.K."/>
            <person name="Bajaj A."/>
            <person name="Kumar R.M."/>
            <person name="Kaur G."/>
            <person name="Kaur N."/>
            <person name="Bala M."/>
            <person name="Kumar A."/>
            <person name="Mayilraj S."/>
        </authorList>
    </citation>
    <scope>NUCLEOTIDE SEQUENCE [LARGE SCALE GENOMIC DNA]</scope>
    <source>
        <strain evidence="1 2">IITR-54</strain>
    </source>
</reference>
<dbReference type="Pfam" id="PF10835">
    <property type="entry name" value="DUF2573"/>
    <property type="match status" value="1"/>
</dbReference>
<dbReference type="AlphaFoldDB" id="A0A7V7UXQ3"/>
<name>A0A7V7UXQ3_9BACI</name>
<evidence type="ECO:0000313" key="1">
    <source>
        <dbReference type="EMBL" id="KAB2332863.1"/>
    </source>
</evidence>
<gene>
    <name evidence="1" type="ORF">F7732_12335</name>
</gene>
<organism evidence="1 2">
    <name type="scientific">Bacillus mesophilum</name>
    <dbReference type="NCBI Taxonomy" id="1071718"/>
    <lineage>
        <taxon>Bacteria</taxon>
        <taxon>Bacillati</taxon>
        <taxon>Bacillota</taxon>
        <taxon>Bacilli</taxon>
        <taxon>Bacillales</taxon>
        <taxon>Bacillaceae</taxon>
        <taxon>Bacillus</taxon>
    </lineage>
</organism>
<dbReference type="InterPro" id="IPR020393">
    <property type="entry name" value="Uncharacterised_YusU"/>
</dbReference>
<evidence type="ECO:0000313" key="2">
    <source>
        <dbReference type="Proteomes" id="UP000441354"/>
    </source>
</evidence>
<dbReference type="OrthoDB" id="2619783at2"/>
<sequence length="82" mass="9559">MEDQLKEQLDGLLEKYTELLIGDTSIENQNKVKAWILYSFIAKSMPPLVKHWNATYPDGKESIKNVIEEIKQLNEEHKVSKE</sequence>
<dbReference type="Proteomes" id="UP000441354">
    <property type="component" value="Unassembled WGS sequence"/>
</dbReference>
<keyword evidence="2" id="KW-1185">Reference proteome</keyword>
<protein>
    <submittedName>
        <fullName evidence="1">DUF2573 family protein</fullName>
    </submittedName>
</protein>